<dbReference type="InterPro" id="IPR003709">
    <property type="entry name" value="VanY-like_core_dom"/>
</dbReference>
<dbReference type="InterPro" id="IPR058193">
    <property type="entry name" value="VanY/YodJ_core_dom"/>
</dbReference>
<dbReference type="InterPro" id="IPR009045">
    <property type="entry name" value="Zn_M74/Hedgehog-like"/>
</dbReference>
<feature type="compositionally biased region" description="Basic and acidic residues" evidence="1">
    <location>
        <begin position="60"/>
        <end position="72"/>
    </location>
</feature>
<evidence type="ECO:0000313" key="5">
    <source>
        <dbReference type="Proteomes" id="UP001172055"/>
    </source>
</evidence>
<comment type="caution">
    <text evidence="4">The sequence shown here is derived from an EMBL/GenBank/DDBJ whole genome shotgun (WGS) entry which is preliminary data.</text>
</comment>
<dbReference type="RefSeq" id="WP_300987095.1">
    <property type="nucleotide sequence ID" value="NZ_CP129236.1"/>
</dbReference>
<dbReference type="Proteomes" id="UP001172055">
    <property type="component" value="Unassembled WGS sequence"/>
</dbReference>
<accession>A0ABT8N649</accession>
<feature type="domain" description="D-alanyl-D-alanine carboxypeptidase-like core" evidence="3">
    <location>
        <begin position="173"/>
        <end position="299"/>
    </location>
</feature>
<dbReference type="Gene3D" id="3.30.1380.10">
    <property type="match status" value="1"/>
</dbReference>
<keyword evidence="4" id="KW-0121">Carboxypeptidase</keyword>
<evidence type="ECO:0000259" key="3">
    <source>
        <dbReference type="Pfam" id="PF02557"/>
    </source>
</evidence>
<keyword evidence="2" id="KW-1133">Transmembrane helix</keyword>
<evidence type="ECO:0000256" key="1">
    <source>
        <dbReference type="SAM" id="MobiDB-lite"/>
    </source>
</evidence>
<evidence type="ECO:0000313" key="4">
    <source>
        <dbReference type="EMBL" id="MDN7243361.1"/>
    </source>
</evidence>
<keyword evidence="5" id="KW-1185">Reference proteome</keyword>
<proteinExistence type="predicted"/>
<reference evidence="4 5" key="1">
    <citation type="submission" date="2023-06" db="EMBL/GenBank/DDBJ databases">
        <title>Novel species in genus Planococcus.</title>
        <authorList>
            <person name="Ning S."/>
        </authorList>
    </citation>
    <scope>NUCLEOTIDE SEQUENCE [LARGE SCALE GENOMIC DNA]</scope>
    <source>
        <strain evidence="4 5">N028</strain>
    </source>
</reference>
<keyword evidence="4" id="KW-0645">Protease</keyword>
<feature type="transmembrane region" description="Helical" evidence="2">
    <location>
        <begin position="20"/>
        <end position="37"/>
    </location>
</feature>
<dbReference type="CDD" id="cd14852">
    <property type="entry name" value="LD-carboxypeptidase"/>
    <property type="match status" value="1"/>
</dbReference>
<dbReference type="PANTHER" id="PTHR34385:SF1">
    <property type="entry name" value="PEPTIDOGLYCAN L-ALANYL-D-GLUTAMATE ENDOPEPTIDASE CWLK"/>
    <property type="match status" value="1"/>
</dbReference>
<evidence type="ECO:0000256" key="2">
    <source>
        <dbReference type="SAM" id="Phobius"/>
    </source>
</evidence>
<keyword evidence="2" id="KW-0472">Membrane</keyword>
<sequence length="318" mass="35627">MPSRYSSNQKKKNPYIKWSLIIVPILLVIGAASWYFLQTQNSASNVEDVAKNEVQTSQKPAEEQPKEEKATEETNEESNEIEKTEETKAPEKTEEPKQQETSKEPKETDPPKEQAKEEDAAAASKPKKQETAKDASSYSDTIGLPGKPTVINGVLLANKQHPLPETYAPGESQEARSAFEEMRQAALKKSIDLVAFSTYRDFARQKELYKGYVAKDGQKAADRYSARPGYSEHQTGLAFDIGEAGQEQHWASASFGETKGGKWLAENAHNYGFILRYPKGSESITGYMHESWHYRYVGKKAATEIYKKGITLEQYLGV</sequence>
<protein>
    <submittedName>
        <fullName evidence="4">D-alanyl-D-alanine carboxypeptidase family protein</fullName>
    </submittedName>
</protein>
<keyword evidence="2" id="KW-0812">Transmembrane</keyword>
<gene>
    <name evidence="4" type="ORF">QWY14_16265</name>
</gene>
<dbReference type="InterPro" id="IPR052179">
    <property type="entry name" value="DD-CPase-like"/>
</dbReference>
<dbReference type="EMBL" id="JAUJWV010000003">
    <property type="protein sequence ID" value="MDN7243361.1"/>
    <property type="molecule type" value="Genomic_DNA"/>
</dbReference>
<dbReference type="GO" id="GO:0004180">
    <property type="term" value="F:carboxypeptidase activity"/>
    <property type="evidence" value="ECO:0007669"/>
    <property type="project" value="UniProtKB-KW"/>
</dbReference>
<feature type="region of interest" description="Disordered" evidence="1">
    <location>
        <begin position="46"/>
        <end position="147"/>
    </location>
</feature>
<feature type="compositionally biased region" description="Basic and acidic residues" evidence="1">
    <location>
        <begin position="80"/>
        <end position="119"/>
    </location>
</feature>
<keyword evidence="4" id="KW-0378">Hydrolase</keyword>
<name>A0ABT8N649_9BACL</name>
<dbReference type="SUPFAM" id="SSF55166">
    <property type="entry name" value="Hedgehog/DD-peptidase"/>
    <property type="match status" value="1"/>
</dbReference>
<dbReference type="PANTHER" id="PTHR34385">
    <property type="entry name" value="D-ALANYL-D-ALANINE CARBOXYPEPTIDASE"/>
    <property type="match status" value="1"/>
</dbReference>
<organism evidence="4 5">
    <name type="scientific">Planococcus shixiaomingii</name>
    <dbReference type="NCBI Taxonomy" id="3058393"/>
    <lineage>
        <taxon>Bacteria</taxon>
        <taxon>Bacillati</taxon>
        <taxon>Bacillota</taxon>
        <taxon>Bacilli</taxon>
        <taxon>Bacillales</taxon>
        <taxon>Caryophanaceae</taxon>
        <taxon>Planococcus</taxon>
    </lineage>
</organism>
<dbReference type="Pfam" id="PF02557">
    <property type="entry name" value="VanY"/>
    <property type="match status" value="1"/>
</dbReference>